<dbReference type="OrthoDB" id="6159439at2759"/>
<accession>A0A284RBU0</accession>
<dbReference type="GO" id="GO:0005634">
    <property type="term" value="C:nucleus"/>
    <property type="evidence" value="ECO:0007669"/>
    <property type="project" value="UniProtKB-SubCell"/>
</dbReference>
<keyword evidence="2 5" id="KW-0238">DNA-binding</keyword>
<gene>
    <name evidence="9" type="ORF">ARMOST_09546</name>
</gene>
<evidence type="ECO:0000256" key="3">
    <source>
        <dbReference type="ARBA" id="ARBA00023155"/>
    </source>
</evidence>
<reference evidence="10" key="1">
    <citation type="journal article" date="2017" name="Nat. Ecol. Evol.">
        <title>Genome expansion and lineage-specific genetic innovations in the forest pathogenic fungi Armillaria.</title>
        <authorList>
            <person name="Sipos G."/>
            <person name="Prasanna A.N."/>
            <person name="Walter M.C."/>
            <person name="O'Connor E."/>
            <person name="Balint B."/>
            <person name="Krizsan K."/>
            <person name="Kiss B."/>
            <person name="Hess J."/>
            <person name="Varga T."/>
            <person name="Slot J."/>
            <person name="Riley R."/>
            <person name="Boka B."/>
            <person name="Rigling D."/>
            <person name="Barry K."/>
            <person name="Lee J."/>
            <person name="Mihaltcheva S."/>
            <person name="LaButti K."/>
            <person name="Lipzen A."/>
            <person name="Waldron R."/>
            <person name="Moloney N.M."/>
            <person name="Sperisen C."/>
            <person name="Kredics L."/>
            <person name="Vagvoelgyi C."/>
            <person name="Patrignani A."/>
            <person name="Fitzpatrick D."/>
            <person name="Nagy I."/>
            <person name="Doyle S."/>
            <person name="Anderson J.B."/>
            <person name="Grigoriev I.V."/>
            <person name="Gueldener U."/>
            <person name="Muensterkoetter M."/>
            <person name="Nagy L.G."/>
        </authorList>
    </citation>
    <scope>NUCLEOTIDE SEQUENCE [LARGE SCALE GENOMIC DNA]</scope>
    <source>
        <strain evidence="10">C18/9</strain>
    </source>
</reference>
<evidence type="ECO:0000313" key="10">
    <source>
        <dbReference type="Proteomes" id="UP000219338"/>
    </source>
</evidence>
<dbReference type="OMA" id="NNAYIPY"/>
<comment type="subcellular location">
    <subcellularLocation>
        <location evidence="1 5 6">Nucleus</location>
    </subcellularLocation>
</comment>
<dbReference type="AlphaFoldDB" id="A0A284RBU0"/>
<dbReference type="InterPro" id="IPR009057">
    <property type="entry name" value="Homeodomain-like_sf"/>
</dbReference>
<feature type="domain" description="Homeobox" evidence="8">
    <location>
        <begin position="139"/>
        <end position="199"/>
    </location>
</feature>
<organism evidence="9 10">
    <name type="scientific">Armillaria ostoyae</name>
    <name type="common">Armillaria root rot fungus</name>
    <dbReference type="NCBI Taxonomy" id="47428"/>
    <lineage>
        <taxon>Eukaryota</taxon>
        <taxon>Fungi</taxon>
        <taxon>Dikarya</taxon>
        <taxon>Basidiomycota</taxon>
        <taxon>Agaricomycotina</taxon>
        <taxon>Agaricomycetes</taxon>
        <taxon>Agaricomycetidae</taxon>
        <taxon>Agaricales</taxon>
        <taxon>Marasmiineae</taxon>
        <taxon>Physalacriaceae</taxon>
        <taxon>Armillaria</taxon>
    </lineage>
</organism>
<dbReference type="CDD" id="cd00086">
    <property type="entry name" value="homeodomain"/>
    <property type="match status" value="1"/>
</dbReference>
<evidence type="ECO:0000256" key="4">
    <source>
        <dbReference type="ARBA" id="ARBA00023242"/>
    </source>
</evidence>
<protein>
    <recommendedName>
        <fullName evidence="8">Homeobox domain-containing protein</fullName>
    </recommendedName>
</protein>
<dbReference type="InterPro" id="IPR017970">
    <property type="entry name" value="Homeobox_CS"/>
</dbReference>
<dbReference type="Proteomes" id="UP000219338">
    <property type="component" value="Unassembled WGS sequence"/>
</dbReference>
<evidence type="ECO:0000256" key="7">
    <source>
        <dbReference type="SAM" id="MobiDB-lite"/>
    </source>
</evidence>
<proteinExistence type="predicted"/>
<dbReference type="Pfam" id="PF00046">
    <property type="entry name" value="Homeodomain"/>
    <property type="match status" value="1"/>
</dbReference>
<dbReference type="PANTHER" id="PTHR24324">
    <property type="entry name" value="HOMEOBOX PROTEIN HHEX"/>
    <property type="match status" value="1"/>
</dbReference>
<dbReference type="InterPro" id="IPR001356">
    <property type="entry name" value="HD"/>
</dbReference>
<name>A0A284RBU0_ARMOS</name>
<evidence type="ECO:0000256" key="6">
    <source>
        <dbReference type="RuleBase" id="RU000682"/>
    </source>
</evidence>
<keyword evidence="10" id="KW-1185">Reference proteome</keyword>
<dbReference type="InterPro" id="IPR051000">
    <property type="entry name" value="Homeobox_DNA-bind_prot"/>
</dbReference>
<dbReference type="PANTHER" id="PTHR24324:SF5">
    <property type="entry name" value="HEMATOPOIETICALLY-EXPRESSED HOMEOBOX PROTEIN HHEX"/>
    <property type="match status" value="1"/>
</dbReference>
<dbReference type="PROSITE" id="PS00027">
    <property type="entry name" value="HOMEOBOX_1"/>
    <property type="match status" value="1"/>
</dbReference>
<dbReference type="Gene3D" id="1.10.10.60">
    <property type="entry name" value="Homeodomain-like"/>
    <property type="match status" value="1"/>
</dbReference>
<dbReference type="SMART" id="SM00389">
    <property type="entry name" value="HOX"/>
    <property type="match status" value="1"/>
</dbReference>
<dbReference type="SUPFAM" id="SSF46689">
    <property type="entry name" value="Homeodomain-like"/>
    <property type="match status" value="1"/>
</dbReference>
<feature type="compositionally biased region" description="Low complexity" evidence="7">
    <location>
        <begin position="402"/>
        <end position="413"/>
    </location>
</feature>
<evidence type="ECO:0000256" key="5">
    <source>
        <dbReference type="PROSITE-ProRule" id="PRU00108"/>
    </source>
</evidence>
<evidence type="ECO:0000259" key="8">
    <source>
        <dbReference type="PROSITE" id="PS50071"/>
    </source>
</evidence>
<evidence type="ECO:0000256" key="2">
    <source>
        <dbReference type="ARBA" id="ARBA00023125"/>
    </source>
</evidence>
<evidence type="ECO:0000313" key="9">
    <source>
        <dbReference type="EMBL" id="SJL06210.1"/>
    </source>
</evidence>
<feature type="compositionally biased region" description="Acidic residues" evidence="7">
    <location>
        <begin position="426"/>
        <end position="438"/>
    </location>
</feature>
<feature type="region of interest" description="Disordered" evidence="7">
    <location>
        <begin position="381"/>
        <end position="443"/>
    </location>
</feature>
<keyword evidence="4 5" id="KW-0539">Nucleus</keyword>
<sequence>MLCSTRNEAHNELLQRTLKVSQLFKKSIGPIERRACLGSPTIPRLNLVLPEDVKVELGDDSIPIDLRSTLQSAISDLQAEYHRIFDQATKRSLLSASPQLPAMQQLARLLQTRFATQAMPNLMRHHREAKAAIASTVVADENRPTPKFNNAYIPYLKAYFDYNAYPSPHDREVMAKKSMMTSRQIEVWFQNHRRVEKKAGRPCVKRKASDAGPSQSQIDKIEQVMGVFGVAKEERQGTEVEREKWEYIQREKGRGFSTLSAPRYPPDATAIDVLALPDRPIPAFVPGYTPFLTGTAPAVYFPPPTWTRRPATQPLPHHASFSELTEAFTTALRIYSDIPRVSDESVPPAATCAITTRLEPGYHPALENTPAVRRMMRRKEAMLPRRSRPTRSPSPGLQRQVSWSSASSGSEESLPATPQSTHGDLELEPEPFDDLFDEEPVHEHEVPLDIQGFVYADCPAPVIAVGRKKRKSHYRT</sequence>
<feature type="DNA-binding region" description="Homeobox" evidence="5">
    <location>
        <begin position="141"/>
        <end position="200"/>
    </location>
</feature>
<dbReference type="STRING" id="47428.A0A284RBU0"/>
<dbReference type="GO" id="GO:0030154">
    <property type="term" value="P:cell differentiation"/>
    <property type="evidence" value="ECO:0007669"/>
    <property type="project" value="TreeGrafter"/>
</dbReference>
<dbReference type="PROSITE" id="PS50071">
    <property type="entry name" value="HOMEOBOX_2"/>
    <property type="match status" value="1"/>
</dbReference>
<dbReference type="GO" id="GO:0000978">
    <property type="term" value="F:RNA polymerase II cis-regulatory region sequence-specific DNA binding"/>
    <property type="evidence" value="ECO:0007669"/>
    <property type="project" value="TreeGrafter"/>
</dbReference>
<evidence type="ECO:0000256" key="1">
    <source>
        <dbReference type="ARBA" id="ARBA00004123"/>
    </source>
</evidence>
<dbReference type="EMBL" id="FUEG01000006">
    <property type="protein sequence ID" value="SJL06210.1"/>
    <property type="molecule type" value="Genomic_DNA"/>
</dbReference>
<dbReference type="GO" id="GO:0000981">
    <property type="term" value="F:DNA-binding transcription factor activity, RNA polymerase II-specific"/>
    <property type="evidence" value="ECO:0007669"/>
    <property type="project" value="InterPro"/>
</dbReference>
<keyword evidence="3 5" id="KW-0371">Homeobox</keyword>